<evidence type="ECO:0000313" key="3">
    <source>
        <dbReference type="Proteomes" id="UP000653305"/>
    </source>
</evidence>
<dbReference type="SUPFAM" id="SSF52313">
    <property type="entry name" value="Ribosomal protein S2"/>
    <property type="match status" value="1"/>
</dbReference>
<dbReference type="InterPro" id="IPR045082">
    <property type="entry name" value="ATP_syn_F0_a_bact/chloroplast"/>
</dbReference>
<dbReference type="GO" id="GO:0045259">
    <property type="term" value="C:proton-transporting ATP synthase complex"/>
    <property type="evidence" value="ECO:0007669"/>
    <property type="project" value="InterPro"/>
</dbReference>
<accession>A0A830BRX6</accession>
<dbReference type="InterPro" id="IPR001865">
    <property type="entry name" value="Ribosomal_uS2"/>
</dbReference>
<comment type="similarity">
    <text evidence="1">Belongs to the universal ribosomal protein uS2 family.</text>
</comment>
<dbReference type="GO" id="GO:0015986">
    <property type="term" value="P:proton motive force-driven ATP synthesis"/>
    <property type="evidence" value="ECO:0007669"/>
    <property type="project" value="InterPro"/>
</dbReference>
<name>A0A830BRX6_9LAMI</name>
<dbReference type="Pfam" id="PF00318">
    <property type="entry name" value="Ribosomal_S2"/>
    <property type="match status" value="1"/>
</dbReference>
<dbReference type="OrthoDB" id="2303at2759"/>
<protein>
    <submittedName>
        <fullName evidence="2">ATP synthase subunit a chloroplastic</fullName>
    </submittedName>
</protein>
<evidence type="ECO:0000313" key="2">
    <source>
        <dbReference type="EMBL" id="GFP87204.1"/>
    </source>
</evidence>
<feature type="non-terminal residue" evidence="2">
    <location>
        <position position="109"/>
    </location>
</feature>
<dbReference type="AlphaFoldDB" id="A0A830BRX6"/>
<sequence>ITSGVSTIYLIDINCDPNLDDISIPVNDDAISSILLILKKLVFTIFEGALLTWKIVELPHGESPALTNDKNTTVALTLLIPVAYFYIGLNKNGLNYFGIYSTNPNSFTH</sequence>
<dbReference type="PANTHER" id="PTHR42823">
    <property type="entry name" value="ATP SYNTHASE SUBUNIT A, CHLOROPLASTIC"/>
    <property type="match status" value="1"/>
</dbReference>
<gene>
    <name evidence="2" type="ORF">PHJA_000864100</name>
</gene>
<organism evidence="2 3">
    <name type="scientific">Phtheirospermum japonicum</name>
    <dbReference type="NCBI Taxonomy" id="374723"/>
    <lineage>
        <taxon>Eukaryota</taxon>
        <taxon>Viridiplantae</taxon>
        <taxon>Streptophyta</taxon>
        <taxon>Embryophyta</taxon>
        <taxon>Tracheophyta</taxon>
        <taxon>Spermatophyta</taxon>
        <taxon>Magnoliopsida</taxon>
        <taxon>eudicotyledons</taxon>
        <taxon>Gunneridae</taxon>
        <taxon>Pentapetalae</taxon>
        <taxon>asterids</taxon>
        <taxon>lamiids</taxon>
        <taxon>Lamiales</taxon>
        <taxon>Orobanchaceae</taxon>
        <taxon>Orobanchaceae incertae sedis</taxon>
        <taxon>Phtheirospermum</taxon>
    </lineage>
</organism>
<evidence type="ECO:0000256" key="1">
    <source>
        <dbReference type="ARBA" id="ARBA00006242"/>
    </source>
</evidence>
<dbReference type="GO" id="GO:0003735">
    <property type="term" value="F:structural constituent of ribosome"/>
    <property type="evidence" value="ECO:0007669"/>
    <property type="project" value="InterPro"/>
</dbReference>
<reference evidence="2" key="1">
    <citation type="submission" date="2020-07" db="EMBL/GenBank/DDBJ databases">
        <title>Ethylene signaling mediates host invasion by parasitic plants.</title>
        <authorList>
            <person name="Yoshida S."/>
        </authorList>
    </citation>
    <scope>NUCLEOTIDE SEQUENCE</scope>
    <source>
        <strain evidence="2">Okayama</strain>
    </source>
</reference>
<dbReference type="GO" id="GO:0015078">
    <property type="term" value="F:proton transmembrane transporter activity"/>
    <property type="evidence" value="ECO:0007669"/>
    <property type="project" value="InterPro"/>
</dbReference>
<dbReference type="Gene3D" id="3.40.50.10490">
    <property type="entry name" value="Glucose-6-phosphate isomerase like protein, domain 1"/>
    <property type="match status" value="1"/>
</dbReference>
<comment type="caution">
    <text evidence="2">The sequence shown here is derived from an EMBL/GenBank/DDBJ whole genome shotgun (WGS) entry which is preliminary data.</text>
</comment>
<dbReference type="Proteomes" id="UP000653305">
    <property type="component" value="Unassembled WGS sequence"/>
</dbReference>
<dbReference type="GO" id="GO:0005840">
    <property type="term" value="C:ribosome"/>
    <property type="evidence" value="ECO:0007669"/>
    <property type="project" value="InterPro"/>
</dbReference>
<dbReference type="InterPro" id="IPR023591">
    <property type="entry name" value="Ribosomal_uS2_flav_dom_sf"/>
</dbReference>
<proteinExistence type="inferred from homology"/>
<dbReference type="GO" id="GO:0006412">
    <property type="term" value="P:translation"/>
    <property type="evidence" value="ECO:0007669"/>
    <property type="project" value="InterPro"/>
</dbReference>
<dbReference type="PANTHER" id="PTHR42823:SF3">
    <property type="entry name" value="ATP SYNTHASE SUBUNIT A, CHLOROPLASTIC"/>
    <property type="match status" value="1"/>
</dbReference>
<keyword evidence="3" id="KW-1185">Reference proteome</keyword>
<dbReference type="EMBL" id="BMAC01000139">
    <property type="protein sequence ID" value="GFP87204.1"/>
    <property type="molecule type" value="Genomic_DNA"/>
</dbReference>